<evidence type="ECO:0000313" key="7">
    <source>
        <dbReference type="EMBL" id="CAF3957409.1"/>
    </source>
</evidence>
<dbReference type="PANTHER" id="PTHR23507:SF1">
    <property type="entry name" value="FI18259P1-RELATED"/>
    <property type="match status" value="1"/>
</dbReference>
<dbReference type="PANTHER" id="PTHR23507">
    <property type="entry name" value="ZGC:174356"/>
    <property type="match status" value="1"/>
</dbReference>
<dbReference type="Proteomes" id="UP000663868">
    <property type="component" value="Unassembled WGS sequence"/>
</dbReference>
<reference evidence="6" key="1">
    <citation type="submission" date="2021-02" db="EMBL/GenBank/DDBJ databases">
        <authorList>
            <person name="Nowell W R."/>
        </authorList>
    </citation>
    <scope>NUCLEOTIDE SEQUENCE</scope>
</reference>
<evidence type="ECO:0000256" key="2">
    <source>
        <dbReference type="ARBA" id="ARBA00022692"/>
    </source>
</evidence>
<evidence type="ECO:0000256" key="5">
    <source>
        <dbReference type="SAM" id="Phobius"/>
    </source>
</evidence>
<keyword evidence="3 5" id="KW-1133">Transmembrane helix</keyword>
<dbReference type="InterPro" id="IPR036259">
    <property type="entry name" value="MFS_trans_sf"/>
</dbReference>
<dbReference type="GO" id="GO:0022857">
    <property type="term" value="F:transmembrane transporter activity"/>
    <property type="evidence" value="ECO:0007669"/>
    <property type="project" value="TreeGrafter"/>
</dbReference>
<evidence type="ECO:0000256" key="3">
    <source>
        <dbReference type="ARBA" id="ARBA00022989"/>
    </source>
</evidence>
<organism evidence="6 8">
    <name type="scientific">Adineta steineri</name>
    <dbReference type="NCBI Taxonomy" id="433720"/>
    <lineage>
        <taxon>Eukaryota</taxon>
        <taxon>Metazoa</taxon>
        <taxon>Spiralia</taxon>
        <taxon>Gnathifera</taxon>
        <taxon>Rotifera</taxon>
        <taxon>Eurotatoria</taxon>
        <taxon>Bdelloidea</taxon>
        <taxon>Adinetida</taxon>
        <taxon>Adinetidae</taxon>
        <taxon>Adineta</taxon>
    </lineage>
</organism>
<dbReference type="Proteomes" id="UP000663860">
    <property type="component" value="Unassembled WGS sequence"/>
</dbReference>
<dbReference type="SUPFAM" id="SSF103473">
    <property type="entry name" value="MFS general substrate transporter"/>
    <property type="match status" value="1"/>
</dbReference>
<evidence type="ECO:0000256" key="1">
    <source>
        <dbReference type="ARBA" id="ARBA00004141"/>
    </source>
</evidence>
<evidence type="ECO:0000256" key="4">
    <source>
        <dbReference type="ARBA" id="ARBA00023136"/>
    </source>
</evidence>
<comment type="subcellular location">
    <subcellularLocation>
        <location evidence="1">Membrane</location>
        <topology evidence="1">Multi-pass membrane protein</topology>
    </subcellularLocation>
</comment>
<feature type="transmembrane region" description="Helical" evidence="5">
    <location>
        <begin position="143"/>
        <end position="162"/>
    </location>
</feature>
<feature type="transmembrane region" description="Helical" evidence="5">
    <location>
        <begin position="200"/>
        <end position="226"/>
    </location>
</feature>
<evidence type="ECO:0008006" key="9">
    <source>
        <dbReference type="Google" id="ProtNLM"/>
    </source>
</evidence>
<dbReference type="Gene3D" id="1.20.1250.20">
    <property type="entry name" value="MFS general substrate transporter like domains"/>
    <property type="match status" value="1"/>
</dbReference>
<name>A0A814NF01_9BILA</name>
<keyword evidence="4 5" id="KW-0472">Membrane</keyword>
<comment type="caution">
    <text evidence="6">The sequence shown here is derived from an EMBL/GenBank/DDBJ whole genome shotgun (WGS) entry which is preliminary data.</text>
</comment>
<evidence type="ECO:0000313" key="6">
    <source>
        <dbReference type="EMBL" id="CAF1091253.1"/>
    </source>
</evidence>
<gene>
    <name evidence="6" type="ORF">IZO911_LOCUS22510</name>
    <name evidence="7" type="ORF">KXQ929_LOCUS25983</name>
</gene>
<dbReference type="AlphaFoldDB" id="A0A814NF01"/>
<sequence length="295" mass="32973">MSTRKYRLAAPIDNDKIDISHRSVPHSSPVWLRTSNNVCTKLEKALLHTKPFIPPARWWIVLPLLLLSVFIAAADPVITNDFIVRRYERQYGLDASPNTQRQVCRQSVSTSTAVYYRQYLLYRLELSQRQSDYALVQRAAAKLHTKLSVASLIPGFLSFILLGSNCDTIGRRPLLILPIVGKVIRHSLMLIIVSRDLSDTWLLVANAIEASIGSSGLVLLSSFAYITDCTVGSLRTRAFLITEGTAFLIRVVPVLAIGIWLRFYLYIVPLSVCLGISVIALLYALFVQPESVESV</sequence>
<feature type="transmembrane region" description="Helical" evidence="5">
    <location>
        <begin position="238"/>
        <end position="260"/>
    </location>
</feature>
<feature type="transmembrane region" description="Helical" evidence="5">
    <location>
        <begin position="266"/>
        <end position="286"/>
    </location>
</feature>
<feature type="transmembrane region" description="Helical" evidence="5">
    <location>
        <begin position="58"/>
        <end position="78"/>
    </location>
</feature>
<evidence type="ECO:0000313" key="8">
    <source>
        <dbReference type="Proteomes" id="UP000663860"/>
    </source>
</evidence>
<keyword evidence="2 5" id="KW-0812">Transmembrane</keyword>
<dbReference type="EMBL" id="CAJNOE010000252">
    <property type="protein sequence ID" value="CAF1091253.1"/>
    <property type="molecule type" value="Genomic_DNA"/>
</dbReference>
<dbReference type="EMBL" id="CAJOBB010002307">
    <property type="protein sequence ID" value="CAF3957409.1"/>
    <property type="molecule type" value="Genomic_DNA"/>
</dbReference>
<accession>A0A814NF01</accession>
<protein>
    <recommendedName>
        <fullName evidence="9">Major facilitator superfamily (MFS) profile domain-containing protein</fullName>
    </recommendedName>
</protein>
<proteinExistence type="predicted"/>
<dbReference type="GO" id="GO:0016020">
    <property type="term" value="C:membrane"/>
    <property type="evidence" value="ECO:0007669"/>
    <property type="project" value="UniProtKB-SubCell"/>
</dbReference>